<name>A0AAP7DI38_PAEAL</name>
<evidence type="ECO:0000259" key="3">
    <source>
        <dbReference type="PROSITE" id="PS51186"/>
    </source>
</evidence>
<dbReference type="EMBL" id="JABFOR010000005">
    <property type="protein sequence ID" value="NOJ70224.1"/>
    <property type="molecule type" value="Genomic_DNA"/>
</dbReference>
<evidence type="ECO:0000256" key="2">
    <source>
        <dbReference type="ARBA" id="ARBA00023315"/>
    </source>
</evidence>
<dbReference type="PANTHER" id="PTHR43420:SF44">
    <property type="entry name" value="ACETYLTRANSFERASE YPEA"/>
    <property type="match status" value="1"/>
</dbReference>
<reference evidence="4 5" key="1">
    <citation type="submission" date="2020-05" db="EMBL/GenBank/DDBJ databases">
        <title>Whole genome sequencing and identification of novel metabolites from Paenibacillus alvei strain JR949.</title>
        <authorList>
            <person name="Rajendhran J."/>
            <person name="Sree Pranav P."/>
            <person name="Mahalakshmi B."/>
            <person name="Karthikeyan R."/>
        </authorList>
    </citation>
    <scope>NUCLEOTIDE SEQUENCE [LARGE SCALE GENOMIC DNA]</scope>
    <source>
        <strain evidence="4 5">JR949</strain>
    </source>
</reference>
<dbReference type="Gene3D" id="3.40.630.30">
    <property type="match status" value="2"/>
</dbReference>
<dbReference type="RefSeq" id="WP_163976372.1">
    <property type="nucleotide sequence ID" value="NZ_JABFOR010000005.1"/>
</dbReference>
<dbReference type="SUPFAM" id="SSF55729">
    <property type="entry name" value="Acyl-CoA N-acyltransferases (Nat)"/>
    <property type="match status" value="1"/>
</dbReference>
<evidence type="ECO:0000313" key="5">
    <source>
        <dbReference type="Proteomes" id="UP000552038"/>
    </source>
</evidence>
<evidence type="ECO:0000313" key="4">
    <source>
        <dbReference type="EMBL" id="NOJ70224.1"/>
    </source>
</evidence>
<dbReference type="CDD" id="cd04301">
    <property type="entry name" value="NAT_SF"/>
    <property type="match status" value="2"/>
</dbReference>
<feature type="domain" description="N-acetyltransferase" evidence="3">
    <location>
        <begin position="159"/>
        <end position="284"/>
    </location>
</feature>
<dbReference type="PANTHER" id="PTHR43420">
    <property type="entry name" value="ACETYLTRANSFERASE"/>
    <property type="match status" value="1"/>
</dbReference>
<comment type="caution">
    <text evidence="4">The sequence shown here is derived from an EMBL/GenBank/DDBJ whole genome shotgun (WGS) entry which is preliminary data.</text>
</comment>
<dbReference type="InterPro" id="IPR016181">
    <property type="entry name" value="Acyl_CoA_acyltransferase"/>
</dbReference>
<proteinExistence type="predicted"/>
<sequence length="285" mass="33139">MITYHNCSEVDISLAYRAFTVGFSDYIVKMDLSQDLFISRFFGAEGNQLEYSYIAMDEDKPIGLILGGLKRYEGVLTMRCGTLAVHPDYRGTGVSSKLFELHKANALACECKQLFLEVIVGNNRAIQFYKKLGYRKVYDLRYYTLHQPLRLTERKVEGLVIKPIAFDSFEHYVQNLRIEHINWQNDLDYMKRSENNTYAAAYLDDMIIGTVCMSDSGKVSFLYVDAGYRHQRIAASMLAKLVEEKQPERLSISFPNNHQLEGFLRSQRFERNQLEQFEMYCFCEC</sequence>
<accession>A0AAP7DI38</accession>
<dbReference type="Pfam" id="PF13673">
    <property type="entry name" value="Acetyltransf_10"/>
    <property type="match status" value="1"/>
</dbReference>
<organism evidence="4 5">
    <name type="scientific">Paenibacillus alvei</name>
    <name type="common">Bacillus alvei</name>
    <dbReference type="NCBI Taxonomy" id="44250"/>
    <lineage>
        <taxon>Bacteria</taxon>
        <taxon>Bacillati</taxon>
        <taxon>Bacillota</taxon>
        <taxon>Bacilli</taxon>
        <taxon>Bacillales</taxon>
        <taxon>Paenibacillaceae</taxon>
        <taxon>Paenibacillus</taxon>
    </lineage>
</organism>
<gene>
    <name evidence="4" type="ORF">HMI46_06620</name>
</gene>
<dbReference type="InterPro" id="IPR000182">
    <property type="entry name" value="GNAT_dom"/>
</dbReference>
<protein>
    <submittedName>
        <fullName evidence="4">GNAT family N-acetyltransferase</fullName>
    </submittedName>
</protein>
<feature type="domain" description="N-acetyltransferase" evidence="3">
    <location>
        <begin position="2"/>
        <end position="154"/>
    </location>
</feature>
<dbReference type="GO" id="GO:0016747">
    <property type="term" value="F:acyltransferase activity, transferring groups other than amino-acyl groups"/>
    <property type="evidence" value="ECO:0007669"/>
    <property type="project" value="InterPro"/>
</dbReference>
<keyword evidence="2" id="KW-0012">Acyltransferase</keyword>
<dbReference type="PROSITE" id="PS51186">
    <property type="entry name" value="GNAT"/>
    <property type="match status" value="2"/>
</dbReference>
<dbReference type="Pfam" id="PF00583">
    <property type="entry name" value="Acetyltransf_1"/>
    <property type="match status" value="1"/>
</dbReference>
<dbReference type="AlphaFoldDB" id="A0AAP7DI38"/>
<dbReference type="InterPro" id="IPR050680">
    <property type="entry name" value="YpeA/RimI_acetyltransf"/>
</dbReference>
<keyword evidence="1" id="KW-0808">Transferase</keyword>
<evidence type="ECO:0000256" key="1">
    <source>
        <dbReference type="ARBA" id="ARBA00022679"/>
    </source>
</evidence>
<dbReference type="Proteomes" id="UP000552038">
    <property type="component" value="Unassembled WGS sequence"/>
</dbReference>